<feature type="compositionally biased region" description="Basic residues" evidence="1">
    <location>
        <begin position="244"/>
        <end position="253"/>
    </location>
</feature>
<dbReference type="AlphaFoldDB" id="A0A8B9LWR0"/>
<dbReference type="Pfam" id="PF13904">
    <property type="entry name" value="CCDC34"/>
    <property type="match status" value="1"/>
</dbReference>
<dbReference type="Proteomes" id="UP000752171">
    <property type="component" value="Unassembled WGS sequence"/>
</dbReference>
<dbReference type="InterPro" id="IPR025259">
    <property type="entry name" value="CCDC34/181"/>
</dbReference>
<evidence type="ECO:0000256" key="1">
    <source>
        <dbReference type="SAM" id="MobiDB-lite"/>
    </source>
</evidence>
<feature type="domain" description="Coiled-coil" evidence="2">
    <location>
        <begin position="104"/>
        <end position="279"/>
    </location>
</feature>
<evidence type="ECO:0000313" key="5">
    <source>
        <dbReference type="Proteomes" id="UP000694621"/>
    </source>
</evidence>
<gene>
    <name evidence="3" type="ORF">AMEX_G3656</name>
</gene>
<dbReference type="Ensembl" id="ENSAMXT00005060841.1">
    <property type="protein sequence ID" value="ENSAMXP00005056302.1"/>
    <property type="gene ID" value="ENSAMXG00005025003.1"/>
</dbReference>
<feature type="region of interest" description="Disordered" evidence="1">
    <location>
        <begin position="1"/>
        <end position="36"/>
    </location>
</feature>
<name>A0A8B9LWR0_ASTMX</name>
<evidence type="ECO:0000259" key="2">
    <source>
        <dbReference type="Pfam" id="PF13904"/>
    </source>
</evidence>
<protein>
    <submittedName>
        <fullName evidence="3">Coiled-coil domain-containing protein 34 isoform X1</fullName>
    </submittedName>
</protein>
<feature type="compositionally biased region" description="Basic and acidic residues" evidence="1">
    <location>
        <begin position="163"/>
        <end position="182"/>
    </location>
</feature>
<dbReference type="PANTHER" id="PTHR23247:SF2">
    <property type="entry name" value="COILED-COIL DOMAIN-CONTAINING PROTEIN 34"/>
    <property type="match status" value="1"/>
</dbReference>
<accession>A0A8B9LWR0</accession>
<dbReference type="InterPro" id="IPR045323">
    <property type="entry name" value="CCDC34"/>
</dbReference>
<feature type="region of interest" description="Disordered" evidence="1">
    <location>
        <begin position="209"/>
        <end position="312"/>
    </location>
</feature>
<dbReference type="Proteomes" id="UP000694621">
    <property type="component" value="Unplaced"/>
</dbReference>
<organism evidence="4 5">
    <name type="scientific">Astyanax mexicanus</name>
    <name type="common">Blind cave fish</name>
    <name type="synonym">Astyanax fasciatus mexicanus</name>
    <dbReference type="NCBI Taxonomy" id="7994"/>
    <lineage>
        <taxon>Eukaryota</taxon>
        <taxon>Metazoa</taxon>
        <taxon>Chordata</taxon>
        <taxon>Craniata</taxon>
        <taxon>Vertebrata</taxon>
        <taxon>Euteleostomi</taxon>
        <taxon>Actinopterygii</taxon>
        <taxon>Neopterygii</taxon>
        <taxon>Teleostei</taxon>
        <taxon>Ostariophysi</taxon>
        <taxon>Characiformes</taxon>
        <taxon>Characoidei</taxon>
        <taxon>Acestrorhamphidae</taxon>
        <taxon>Acestrorhamphinae</taxon>
        <taxon>Astyanax</taxon>
    </lineage>
</organism>
<dbReference type="OrthoDB" id="5981665at2759"/>
<feature type="compositionally biased region" description="Basic and acidic residues" evidence="1">
    <location>
        <begin position="132"/>
        <end position="154"/>
    </location>
</feature>
<dbReference type="KEGG" id="amex:103034030"/>
<feature type="compositionally biased region" description="Polar residues" evidence="1">
    <location>
        <begin position="1"/>
        <end position="24"/>
    </location>
</feature>
<feature type="region of interest" description="Disordered" evidence="1">
    <location>
        <begin position="118"/>
        <end position="182"/>
    </location>
</feature>
<feature type="compositionally biased region" description="Basic and acidic residues" evidence="1">
    <location>
        <begin position="209"/>
        <end position="243"/>
    </location>
</feature>
<evidence type="ECO:0000313" key="6">
    <source>
        <dbReference type="Proteomes" id="UP000752171"/>
    </source>
</evidence>
<dbReference type="OMA" id="FTGDCRP"/>
<proteinExistence type="predicted"/>
<dbReference type="EMBL" id="JAICCE010000002">
    <property type="protein sequence ID" value="KAG9280897.1"/>
    <property type="molecule type" value="Genomic_DNA"/>
</dbReference>
<reference evidence="4" key="2">
    <citation type="submission" date="2025-05" db="UniProtKB">
        <authorList>
            <consortium name="Ensembl"/>
        </authorList>
    </citation>
    <scope>IDENTIFICATION</scope>
</reference>
<reference evidence="3 6" key="1">
    <citation type="submission" date="2021-07" db="EMBL/GenBank/DDBJ databases">
        <authorList>
            <person name="Imarazene B."/>
            <person name="Zahm M."/>
            <person name="Klopp C."/>
            <person name="Cabau C."/>
            <person name="Beille S."/>
            <person name="Jouanno E."/>
            <person name="Castinel A."/>
            <person name="Lluch J."/>
            <person name="Gil L."/>
            <person name="Kuchtly C."/>
            <person name="Lopez Roques C."/>
            <person name="Donnadieu C."/>
            <person name="Parrinello H."/>
            <person name="Journot L."/>
            <person name="Du K."/>
            <person name="Schartl M."/>
            <person name="Retaux S."/>
            <person name="Guiguen Y."/>
        </authorList>
    </citation>
    <scope>NUCLEOTIDE SEQUENCE [LARGE SCALE GENOMIC DNA]</scope>
    <source>
        <strain evidence="3">Pach_M1</strain>
        <tissue evidence="3">Testis</tissue>
    </source>
</reference>
<sequence length="327" mass="38231">MSAFQSASSKSFTSTPLKSKSNVPKSIPRSKSVISTGDSTYSLLSPIYHDSFEFSDEEHEEAPKCTQPADNSFHTLNETTLSVSPNRNESESLLAMNTPGKLHLSAWEQWIVSKAQEERSKMQQKALEQQALEEKKAQEEKDKQRKKAVTESKIQEWLQMKNTQEKEDKLCKESQKTKEMLHEEKKRLEIERKAQEKYKEWLQKKRIEETERKLKEQEETSRREREERERKEMAEEKFKEWLKSIKHKDRHKLQPSAGSAGGYDHLNYPSPSFVNPIPWKPIHVPQQNTTPRKSPARRKQPGLPKYQSTPCLSYKPKDTISFACKRR</sequence>
<evidence type="ECO:0000313" key="4">
    <source>
        <dbReference type="Ensembl" id="ENSAMXP00005056302.1"/>
    </source>
</evidence>
<dbReference type="CTD" id="91057"/>
<evidence type="ECO:0000313" key="3">
    <source>
        <dbReference type="EMBL" id="KAG9280897.1"/>
    </source>
</evidence>
<dbReference type="PANTHER" id="PTHR23247">
    <property type="entry name" value="NY-REN-41 ANTIGEN L15 -RELATED"/>
    <property type="match status" value="1"/>
</dbReference>